<reference evidence="1" key="1">
    <citation type="submission" date="2021-03" db="EMBL/GenBank/DDBJ databases">
        <title>Streptomyces poriferae sp. nov., a novel marine sponge-derived Actinobacteria species with anti-MRSA activity.</title>
        <authorList>
            <person name="Sandoval-Powers M."/>
            <person name="Kralova S."/>
            <person name="Nguyen G.-S."/>
            <person name="Fawwal D."/>
            <person name="Degnes K."/>
            <person name="Klinkenberg G."/>
            <person name="Sletta H."/>
            <person name="Wentzel A."/>
            <person name="Liles M.R."/>
        </authorList>
    </citation>
    <scope>NUCLEOTIDE SEQUENCE</scope>
    <source>
        <strain evidence="1">DSM 41794</strain>
    </source>
</reference>
<evidence type="ECO:0008006" key="3">
    <source>
        <dbReference type="Google" id="ProtNLM"/>
    </source>
</evidence>
<gene>
    <name evidence="1" type="ORF">J0695_03630</name>
</gene>
<proteinExistence type="predicted"/>
<dbReference type="EMBL" id="JAFLRJ010000027">
    <property type="protein sequence ID" value="MBO0510904.1"/>
    <property type="molecule type" value="Genomic_DNA"/>
</dbReference>
<dbReference type="AlphaFoldDB" id="A0A939JGW1"/>
<dbReference type="RefSeq" id="WP_206960093.1">
    <property type="nucleotide sequence ID" value="NZ_BAAAJJ010000002.1"/>
</dbReference>
<evidence type="ECO:0000313" key="1">
    <source>
        <dbReference type="EMBL" id="MBO0510904.1"/>
    </source>
</evidence>
<comment type="caution">
    <text evidence="1">The sequence shown here is derived from an EMBL/GenBank/DDBJ whole genome shotgun (WGS) entry which is preliminary data.</text>
</comment>
<organism evidence="1 2">
    <name type="scientific">Streptomyces beijiangensis</name>
    <dbReference type="NCBI Taxonomy" id="163361"/>
    <lineage>
        <taxon>Bacteria</taxon>
        <taxon>Bacillati</taxon>
        <taxon>Actinomycetota</taxon>
        <taxon>Actinomycetes</taxon>
        <taxon>Kitasatosporales</taxon>
        <taxon>Streptomycetaceae</taxon>
        <taxon>Streptomyces</taxon>
    </lineage>
</organism>
<evidence type="ECO:0000313" key="2">
    <source>
        <dbReference type="Proteomes" id="UP000664167"/>
    </source>
</evidence>
<dbReference type="Proteomes" id="UP000664167">
    <property type="component" value="Unassembled WGS sequence"/>
</dbReference>
<dbReference type="InterPro" id="IPR028082">
    <property type="entry name" value="Peripla_BP_I"/>
</dbReference>
<protein>
    <recommendedName>
        <fullName evidence="3">ABC-type branched-chain amino acid transport system, substrate-binding protein</fullName>
    </recommendedName>
</protein>
<accession>A0A939JGW1</accession>
<name>A0A939JGW1_9ACTN</name>
<keyword evidence="2" id="KW-1185">Reference proteome</keyword>
<sequence length="511" mass="54653">MNNRFREIFWFTRLRRLLTSVLALALLAAAGIGAYIVYTPDLRCAKGVERPEKGAECIGVSGEGYDFGVPALHAVAQAVARENRTLKTGEYATVALLLPLTSTDSGTATKVLNEVQGAFLEQYRANHDNNGQVPKIRLVLANSGRGSEQWRPTVDRIKSMTGAPDNLRAVSGIAISSPSTKAAVKELTASHIPVIGTTITADDIANSPSGDPYPGLARVSPTNRDEARALAQFGKVDAKKALIVQDTRTSDYYTSTLKAAFSTLLKGAPYAPNLFTSPSDSTQDGTTANTFDQMKFLICDTRADTIFFAGRHTQLRQFINALGSRGCQDRSFTILTGDEASYLGRDAKLDKSALAKKITVRYASLAHPDAWTTGTPPKTGGSAADYKTFTDLLAKAAGKDIGPIGPSQLADGQAIVAYDAMTLAVHGIRKATVKGRTLPELADVGTQWTLVKGQLRIYGASGWICLDNHGNPYNKAVPIVELTPQGTQRFVKIAWPEGKPPAQACLPPAVS</sequence>
<dbReference type="Gene3D" id="3.40.50.2300">
    <property type="match status" value="2"/>
</dbReference>
<dbReference type="SUPFAM" id="SSF53822">
    <property type="entry name" value="Periplasmic binding protein-like I"/>
    <property type="match status" value="1"/>
</dbReference>